<dbReference type="PANTHER" id="PTHR23408:SF3">
    <property type="entry name" value="METHYLMALONIC ACIDURIA TYPE A PROTEIN, MITOCHONDRIAL"/>
    <property type="match status" value="1"/>
</dbReference>
<evidence type="ECO:0000259" key="6">
    <source>
        <dbReference type="SMART" id="SM00382"/>
    </source>
</evidence>
<name>A0A6J7I834_9ZZZZ</name>
<dbReference type="Pfam" id="PF03308">
    <property type="entry name" value="MeaB"/>
    <property type="match status" value="1"/>
</dbReference>
<evidence type="ECO:0000256" key="4">
    <source>
        <dbReference type="ARBA" id="ARBA00023134"/>
    </source>
</evidence>
<dbReference type="Gene3D" id="3.40.50.300">
    <property type="entry name" value="P-loop containing nucleotide triphosphate hydrolases"/>
    <property type="match status" value="1"/>
</dbReference>
<dbReference type="GO" id="GO:0003924">
    <property type="term" value="F:GTPase activity"/>
    <property type="evidence" value="ECO:0007669"/>
    <property type="project" value="InterPro"/>
</dbReference>
<keyword evidence="2" id="KW-0547">Nucleotide-binding</keyword>
<evidence type="ECO:0000256" key="3">
    <source>
        <dbReference type="ARBA" id="ARBA00022801"/>
    </source>
</evidence>
<organism evidence="7">
    <name type="scientific">freshwater metagenome</name>
    <dbReference type="NCBI Taxonomy" id="449393"/>
    <lineage>
        <taxon>unclassified sequences</taxon>
        <taxon>metagenomes</taxon>
        <taxon>ecological metagenomes</taxon>
    </lineage>
</organism>
<protein>
    <submittedName>
        <fullName evidence="7">Unannotated protein</fullName>
    </submittedName>
</protein>
<dbReference type="EMBL" id="CAFBNC010000013">
    <property type="protein sequence ID" value="CAB4927045.1"/>
    <property type="molecule type" value="Genomic_DNA"/>
</dbReference>
<evidence type="ECO:0000256" key="5">
    <source>
        <dbReference type="ARBA" id="ARBA00048548"/>
    </source>
</evidence>
<dbReference type="SUPFAM" id="SSF52540">
    <property type="entry name" value="P-loop containing nucleoside triphosphate hydrolases"/>
    <property type="match status" value="1"/>
</dbReference>
<reference evidence="7" key="1">
    <citation type="submission" date="2020-05" db="EMBL/GenBank/DDBJ databases">
        <authorList>
            <person name="Chiriac C."/>
            <person name="Salcher M."/>
            <person name="Ghai R."/>
            <person name="Kavagutti S V."/>
        </authorList>
    </citation>
    <scope>NUCLEOTIDE SEQUENCE</scope>
</reference>
<dbReference type="CDD" id="cd03114">
    <property type="entry name" value="MMAA-like"/>
    <property type="match status" value="1"/>
</dbReference>
<dbReference type="NCBIfam" id="TIGR00750">
    <property type="entry name" value="lao"/>
    <property type="match status" value="1"/>
</dbReference>
<dbReference type="GO" id="GO:0005525">
    <property type="term" value="F:GTP binding"/>
    <property type="evidence" value="ECO:0007669"/>
    <property type="project" value="UniProtKB-KW"/>
</dbReference>
<dbReference type="Gene3D" id="1.10.287.130">
    <property type="match status" value="1"/>
</dbReference>
<dbReference type="InterPro" id="IPR005129">
    <property type="entry name" value="GTPase_ArgK"/>
</dbReference>
<dbReference type="PANTHER" id="PTHR23408">
    <property type="entry name" value="METHYLMALONYL-COA MUTASE"/>
    <property type="match status" value="1"/>
</dbReference>
<evidence type="ECO:0000313" key="7">
    <source>
        <dbReference type="EMBL" id="CAB4927045.1"/>
    </source>
</evidence>
<dbReference type="NCBIfam" id="NF006958">
    <property type="entry name" value="PRK09435.1"/>
    <property type="match status" value="1"/>
</dbReference>
<comment type="similarity">
    <text evidence="1">Belongs to the SIMIBI class G3E GTPase family. ArgK/MeaB subfamily.</text>
</comment>
<evidence type="ECO:0000256" key="1">
    <source>
        <dbReference type="ARBA" id="ARBA00009625"/>
    </source>
</evidence>
<proteinExistence type="inferred from homology"/>
<accession>A0A6J7I834</accession>
<dbReference type="InterPro" id="IPR003593">
    <property type="entry name" value="AAA+_ATPase"/>
</dbReference>
<keyword evidence="3" id="KW-0378">Hydrolase</keyword>
<keyword evidence="4" id="KW-0342">GTP-binding</keyword>
<gene>
    <name evidence="7" type="ORF">UFOPK3733_00440</name>
</gene>
<dbReference type="AlphaFoldDB" id="A0A6J7I834"/>
<sequence>MTRTVDTAPALIEGIQAGDRRSLARAITLAESTRADHRELADEVLGTLLEFTGKSTRLGISGPPGVGKSTFIEAFGLHVIDQGHRLAVLAVDPSSRRTGGSILGDKTRMADLSHRSEAFIRPSPGSGHLGGVARRTREAMLLCEAAGFDVVIIETIGVGQSEVAVADMVDLFTLLVSPAGGDELQGIKRGIMELADLVVVNKADGDLAAAAGRTRADYAGAVHLLRPKWQAWATEVMACSALTNSGITEVWDAVTRFVASVDASGELAEARAQQATAWLWSEISDSLIDRFRADPSVADLLHEAELAVASGRRTPTLAARQLLDRFTGS</sequence>
<dbReference type="SMART" id="SM00382">
    <property type="entry name" value="AAA"/>
    <property type="match status" value="1"/>
</dbReference>
<evidence type="ECO:0000256" key="2">
    <source>
        <dbReference type="ARBA" id="ARBA00022741"/>
    </source>
</evidence>
<dbReference type="FunFam" id="3.40.50.300:FF:000647">
    <property type="entry name" value="Methylmalonic aciduria type A homolog, mitochondrial"/>
    <property type="match status" value="1"/>
</dbReference>
<feature type="domain" description="AAA+ ATPase" evidence="6">
    <location>
        <begin position="54"/>
        <end position="223"/>
    </location>
</feature>
<dbReference type="Gene3D" id="1.20.5.170">
    <property type="match status" value="1"/>
</dbReference>
<dbReference type="GO" id="GO:0005737">
    <property type="term" value="C:cytoplasm"/>
    <property type="evidence" value="ECO:0007669"/>
    <property type="project" value="TreeGrafter"/>
</dbReference>
<dbReference type="InterPro" id="IPR027417">
    <property type="entry name" value="P-loop_NTPase"/>
</dbReference>
<comment type="catalytic activity">
    <reaction evidence="5">
        <text>GTP + H2O = GDP + phosphate + H(+)</text>
        <dbReference type="Rhea" id="RHEA:19669"/>
        <dbReference type="ChEBI" id="CHEBI:15377"/>
        <dbReference type="ChEBI" id="CHEBI:15378"/>
        <dbReference type="ChEBI" id="CHEBI:37565"/>
        <dbReference type="ChEBI" id="CHEBI:43474"/>
        <dbReference type="ChEBI" id="CHEBI:58189"/>
    </reaction>
</comment>